<evidence type="ECO:0000259" key="2">
    <source>
        <dbReference type="Pfam" id="PF26551"/>
    </source>
</evidence>
<proteinExistence type="predicted"/>
<feature type="domain" description="DUF8180" evidence="2">
    <location>
        <begin position="8"/>
        <end position="64"/>
    </location>
</feature>
<dbReference type="RefSeq" id="WP_014810662.1">
    <property type="nucleotide sequence ID" value="NC_018025.1"/>
</dbReference>
<keyword evidence="4" id="KW-1185">Reference proteome</keyword>
<dbReference type="InterPro" id="IPR058493">
    <property type="entry name" value="DUF8180"/>
</dbReference>
<feature type="compositionally biased region" description="Basic and acidic residues" evidence="1">
    <location>
        <begin position="95"/>
        <end position="105"/>
    </location>
</feature>
<dbReference type="OrthoDB" id="5523675at2"/>
<protein>
    <recommendedName>
        <fullName evidence="2">DUF8180 domain-containing protein</fullName>
    </recommendedName>
</protein>
<dbReference type="KEGG" id="dti:Desti_2855"/>
<reference evidence="4" key="1">
    <citation type="submission" date="2012-06" db="EMBL/GenBank/DDBJ databases">
        <title>Complete sequence of chromosome of Desulfomonile tiedjei DSM 6799.</title>
        <authorList>
            <person name="Lucas S."/>
            <person name="Copeland A."/>
            <person name="Lapidus A."/>
            <person name="Glavina del Rio T."/>
            <person name="Dalin E."/>
            <person name="Tice H."/>
            <person name="Bruce D."/>
            <person name="Goodwin L."/>
            <person name="Pitluck S."/>
            <person name="Peters L."/>
            <person name="Ovchinnikova G."/>
            <person name="Zeytun A."/>
            <person name="Lu M."/>
            <person name="Kyrpides N."/>
            <person name="Mavromatis K."/>
            <person name="Ivanova N."/>
            <person name="Brettin T."/>
            <person name="Detter J.C."/>
            <person name="Han C."/>
            <person name="Larimer F."/>
            <person name="Land M."/>
            <person name="Hauser L."/>
            <person name="Markowitz V."/>
            <person name="Cheng J.-F."/>
            <person name="Hugenholtz P."/>
            <person name="Woyke T."/>
            <person name="Wu D."/>
            <person name="Spring S."/>
            <person name="Schroeder M."/>
            <person name="Brambilla E."/>
            <person name="Klenk H.-P."/>
            <person name="Eisen J.A."/>
        </authorList>
    </citation>
    <scope>NUCLEOTIDE SEQUENCE [LARGE SCALE GENOMIC DNA]</scope>
    <source>
        <strain evidence="4">ATCC 49306 / DSM 6799 / DCB-1</strain>
    </source>
</reference>
<feature type="region of interest" description="Disordered" evidence="1">
    <location>
        <begin position="67"/>
        <end position="105"/>
    </location>
</feature>
<dbReference type="EMBL" id="CP003360">
    <property type="protein sequence ID" value="AFM25524.1"/>
    <property type="molecule type" value="Genomic_DNA"/>
</dbReference>
<feature type="compositionally biased region" description="Basic residues" evidence="1">
    <location>
        <begin position="79"/>
        <end position="94"/>
    </location>
</feature>
<sequence>MDDIQKNRVRLTHWINHNNEHLTGYVEMAGNLEGMGLNEAAEDVRRAISLVKAANHEFERALTILGGSVSEHGHDHAHGGHGHSHDHGHHHHSPHSHDADVKSKK</sequence>
<dbReference type="HOGENOM" id="CLU_2232262_0_0_7"/>
<evidence type="ECO:0000313" key="3">
    <source>
        <dbReference type="EMBL" id="AFM25524.1"/>
    </source>
</evidence>
<accession>I4C7I3</accession>
<evidence type="ECO:0000313" key="4">
    <source>
        <dbReference type="Proteomes" id="UP000006055"/>
    </source>
</evidence>
<name>I4C7I3_DESTA</name>
<dbReference type="Proteomes" id="UP000006055">
    <property type="component" value="Chromosome"/>
</dbReference>
<dbReference type="Pfam" id="PF26551">
    <property type="entry name" value="DUF8180"/>
    <property type="match status" value="1"/>
</dbReference>
<organism evidence="3 4">
    <name type="scientific">Desulfomonile tiedjei (strain ATCC 49306 / DSM 6799 / DCB-1)</name>
    <dbReference type="NCBI Taxonomy" id="706587"/>
    <lineage>
        <taxon>Bacteria</taxon>
        <taxon>Pseudomonadati</taxon>
        <taxon>Thermodesulfobacteriota</taxon>
        <taxon>Desulfomonilia</taxon>
        <taxon>Desulfomonilales</taxon>
        <taxon>Desulfomonilaceae</taxon>
        <taxon>Desulfomonile</taxon>
    </lineage>
</organism>
<dbReference type="AlphaFoldDB" id="I4C7I3"/>
<gene>
    <name evidence="3" type="ordered locus">Desti_2855</name>
</gene>
<evidence type="ECO:0000256" key="1">
    <source>
        <dbReference type="SAM" id="MobiDB-lite"/>
    </source>
</evidence>